<dbReference type="PROSITE" id="PS51755">
    <property type="entry name" value="OMPR_PHOB"/>
    <property type="match status" value="1"/>
</dbReference>
<keyword evidence="8" id="KW-1185">Reference proteome</keyword>
<dbReference type="SUPFAM" id="SSF48452">
    <property type="entry name" value="TPR-like"/>
    <property type="match status" value="1"/>
</dbReference>
<comment type="similarity">
    <text evidence="1">Belongs to the AfsR/DnrI/RedD regulatory family.</text>
</comment>
<dbReference type="GO" id="GO:0003677">
    <property type="term" value="F:DNA binding"/>
    <property type="evidence" value="ECO:0007669"/>
    <property type="project" value="UniProtKB-UniRule"/>
</dbReference>
<dbReference type="InterPro" id="IPR005158">
    <property type="entry name" value="BTAD"/>
</dbReference>
<sequence>MKLGVLGPLSVVADASAEAVNLAPSAPKLRSVLAMLTVYGDQVVPVALLMRELWDGVPPTSGLNTLQTYILGVRKLLSTATGVPVPEVAAEILTTGAGGYLLRTEYATLDLKCYHTLVAAGREALMAEDDQRGVRLLSQALRLWRGPALVDVPAGPALESKRRQLEASHDVIREYRLDAQLRLGHYGEILGELAELTAQNPLGEGIHVKYMQALHLSGRRTQALEVFHRLRGNLVAELGLEPGRFVQQAYRAILDPELDFDEALTQVRPNDADARTLVWGHGRRY</sequence>
<evidence type="ECO:0000259" key="6">
    <source>
        <dbReference type="PROSITE" id="PS51755"/>
    </source>
</evidence>
<dbReference type="CDD" id="cd15831">
    <property type="entry name" value="BTAD"/>
    <property type="match status" value="1"/>
</dbReference>
<protein>
    <submittedName>
        <fullName evidence="7">DNA-binding SARP family transcriptional activator</fullName>
    </submittedName>
</protein>
<dbReference type="InterPro" id="IPR036388">
    <property type="entry name" value="WH-like_DNA-bd_sf"/>
</dbReference>
<comment type="caution">
    <text evidence="7">The sequence shown here is derived from an EMBL/GenBank/DDBJ whole genome shotgun (WGS) entry which is preliminary data.</text>
</comment>
<dbReference type="PANTHER" id="PTHR35807">
    <property type="entry name" value="TRANSCRIPTIONAL REGULATOR REDD-RELATED"/>
    <property type="match status" value="1"/>
</dbReference>
<dbReference type="InterPro" id="IPR051677">
    <property type="entry name" value="AfsR-DnrI-RedD_regulator"/>
</dbReference>
<evidence type="ECO:0000256" key="1">
    <source>
        <dbReference type="ARBA" id="ARBA00005820"/>
    </source>
</evidence>
<dbReference type="GO" id="GO:0000160">
    <property type="term" value="P:phosphorelay signal transduction system"/>
    <property type="evidence" value="ECO:0007669"/>
    <property type="project" value="InterPro"/>
</dbReference>
<dbReference type="GO" id="GO:0006355">
    <property type="term" value="P:regulation of DNA-templated transcription"/>
    <property type="evidence" value="ECO:0007669"/>
    <property type="project" value="InterPro"/>
</dbReference>
<dbReference type="Pfam" id="PF03704">
    <property type="entry name" value="BTAD"/>
    <property type="match status" value="1"/>
</dbReference>
<evidence type="ECO:0000256" key="3">
    <source>
        <dbReference type="ARBA" id="ARBA00023125"/>
    </source>
</evidence>
<dbReference type="InterPro" id="IPR011990">
    <property type="entry name" value="TPR-like_helical_dom_sf"/>
</dbReference>
<dbReference type="AlphaFoldDB" id="A0A370HKX2"/>
<accession>A0A370HKX2</accession>
<dbReference type="STRING" id="1210086.GCA_001613105_03728"/>
<dbReference type="SMART" id="SM01043">
    <property type="entry name" value="BTAD"/>
    <property type="match status" value="1"/>
</dbReference>
<evidence type="ECO:0000256" key="5">
    <source>
        <dbReference type="PROSITE-ProRule" id="PRU01091"/>
    </source>
</evidence>
<reference evidence="7 8" key="1">
    <citation type="submission" date="2018-07" db="EMBL/GenBank/DDBJ databases">
        <title>Genomic Encyclopedia of Type Strains, Phase IV (KMG-IV): sequencing the most valuable type-strain genomes for metagenomic binning, comparative biology and taxonomic classification.</title>
        <authorList>
            <person name="Goeker M."/>
        </authorList>
    </citation>
    <scope>NUCLEOTIDE SEQUENCE [LARGE SCALE GENOMIC DNA]</scope>
    <source>
        <strain evidence="7 8">DSM 44290</strain>
    </source>
</reference>
<gene>
    <name evidence="7" type="ORF">DFR76_12119</name>
</gene>
<evidence type="ECO:0000256" key="2">
    <source>
        <dbReference type="ARBA" id="ARBA00023015"/>
    </source>
</evidence>
<evidence type="ECO:0000313" key="7">
    <source>
        <dbReference type="EMBL" id="RDI59000.1"/>
    </source>
</evidence>
<dbReference type="PANTHER" id="PTHR35807:SF1">
    <property type="entry name" value="TRANSCRIPTIONAL REGULATOR REDD"/>
    <property type="match status" value="1"/>
</dbReference>
<keyword evidence="2" id="KW-0805">Transcription regulation</keyword>
<evidence type="ECO:0000256" key="4">
    <source>
        <dbReference type="ARBA" id="ARBA00023163"/>
    </source>
</evidence>
<dbReference type="Proteomes" id="UP000254869">
    <property type="component" value="Unassembled WGS sequence"/>
</dbReference>
<name>A0A370HKX2_9NOCA</name>
<feature type="DNA-binding region" description="OmpR/PhoB-type" evidence="5">
    <location>
        <begin position="1"/>
        <end position="104"/>
    </location>
</feature>
<dbReference type="EMBL" id="QQBC01000021">
    <property type="protein sequence ID" value="RDI59000.1"/>
    <property type="molecule type" value="Genomic_DNA"/>
</dbReference>
<feature type="domain" description="OmpR/PhoB-type" evidence="6">
    <location>
        <begin position="1"/>
        <end position="104"/>
    </location>
</feature>
<dbReference type="RefSeq" id="WP_067999264.1">
    <property type="nucleotide sequence ID" value="NZ_QQBC01000021.1"/>
</dbReference>
<dbReference type="Gene3D" id="1.10.10.10">
    <property type="entry name" value="Winged helix-like DNA-binding domain superfamily/Winged helix DNA-binding domain"/>
    <property type="match status" value="1"/>
</dbReference>
<dbReference type="InterPro" id="IPR001867">
    <property type="entry name" value="OmpR/PhoB-type_DNA-bd"/>
</dbReference>
<dbReference type="Gene3D" id="1.25.40.10">
    <property type="entry name" value="Tetratricopeptide repeat domain"/>
    <property type="match status" value="1"/>
</dbReference>
<keyword evidence="4" id="KW-0804">Transcription</keyword>
<keyword evidence="3 5" id="KW-0238">DNA-binding</keyword>
<dbReference type="InterPro" id="IPR016032">
    <property type="entry name" value="Sig_transdc_resp-reg_C-effctor"/>
</dbReference>
<proteinExistence type="inferred from homology"/>
<dbReference type="SUPFAM" id="SSF46894">
    <property type="entry name" value="C-terminal effector domain of the bipartite response regulators"/>
    <property type="match status" value="1"/>
</dbReference>
<evidence type="ECO:0000313" key="8">
    <source>
        <dbReference type="Proteomes" id="UP000254869"/>
    </source>
</evidence>
<organism evidence="7 8">
    <name type="scientific">Nocardia pseudobrasiliensis</name>
    <dbReference type="NCBI Taxonomy" id="45979"/>
    <lineage>
        <taxon>Bacteria</taxon>
        <taxon>Bacillati</taxon>
        <taxon>Actinomycetota</taxon>
        <taxon>Actinomycetes</taxon>
        <taxon>Mycobacteriales</taxon>
        <taxon>Nocardiaceae</taxon>
        <taxon>Nocardia</taxon>
    </lineage>
</organism>